<feature type="domain" description="ABC3 transporter permease C-terminal" evidence="8">
    <location>
        <begin position="16"/>
        <end position="148"/>
    </location>
</feature>
<evidence type="ECO:0000256" key="4">
    <source>
        <dbReference type="ARBA" id="ARBA00022989"/>
    </source>
</evidence>
<reference evidence="10" key="1">
    <citation type="submission" date="2015-11" db="EMBL/GenBank/DDBJ databases">
        <authorList>
            <person name="Varghese N."/>
        </authorList>
    </citation>
    <scope>NUCLEOTIDE SEQUENCE [LARGE SCALE GENOMIC DNA]</scope>
</reference>
<evidence type="ECO:0000313" key="10">
    <source>
        <dbReference type="Proteomes" id="UP000320623"/>
    </source>
</evidence>
<sequence>MPEFKQSIDFDNATGILFLFFLIVIVAFGIFNTVSMSVLERSNEFGICLAIGFKNKDLVLIVLFEVIFIALIGILFGNFLGFLFNYYLVKNPINLGGKYIAVYEEFGFEPKFTSSLKPRIFINTTLSMLFISIVFSLFPLYKLYKLEPLKGIRFT</sequence>
<evidence type="ECO:0000259" key="8">
    <source>
        <dbReference type="Pfam" id="PF02687"/>
    </source>
</evidence>
<dbReference type="PANTHER" id="PTHR30572:SF4">
    <property type="entry name" value="ABC TRANSPORTER PERMEASE YTRF"/>
    <property type="match status" value="1"/>
</dbReference>
<feature type="transmembrane region" description="Helical" evidence="7">
    <location>
        <begin position="120"/>
        <end position="141"/>
    </location>
</feature>
<keyword evidence="10" id="KW-1185">Reference proteome</keyword>
<keyword evidence="4 7" id="KW-1133">Transmembrane helix</keyword>
<evidence type="ECO:0000256" key="5">
    <source>
        <dbReference type="ARBA" id="ARBA00023136"/>
    </source>
</evidence>
<dbReference type="PANTHER" id="PTHR30572">
    <property type="entry name" value="MEMBRANE COMPONENT OF TRANSPORTER-RELATED"/>
    <property type="match status" value="1"/>
</dbReference>
<dbReference type="STRING" id="1643428.GCA_001442855_01346"/>
<evidence type="ECO:0000256" key="1">
    <source>
        <dbReference type="ARBA" id="ARBA00004651"/>
    </source>
</evidence>
<evidence type="ECO:0000256" key="3">
    <source>
        <dbReference type="ARBA" id="ARBA00022692"/>
    </source>
</evidence>
<keyword evidence="2" id="KW-1003">Cell membrane</keyword>
<dbReference type="RefSeq" id="WP_140945124.1">
    <property type="nucleotide sequence ID" value="NZ_FAOO01000009.1"/>
</dbReference>
<evidence type="ECO:0000256" key="6">
    <source>
        <dbReference type="ARBA" id="ARBA00038076"/>
    </source>
</evidence>
<dbReference type="Pfam" id="PF02687">
    <property type="entry name" value="FtsX"/>
    <property type="match status" value="1"/>
</dbReference>
<proteinExistence type="inferred from homology"/>
<organism evidence="9 10">
    <name type="scientific">Candidatus Thermokryptus mobilis</name>
    <dbReference type="NCBI Taxonomy" id="1643428"/>
    <lineage>
        <taxon>Bacteria</taxon>
        <taxon>Pseudomonadati</taxon>
        <taxon>Candidatus Kryptoniota</taxon>
        <taxon>Candidatus Thermokryptus</taxon>
    </lineage>
</organism>
<comment type="similarity">
    <text evidence="6">Belongs to the ABC-4 integral membrane protein family.</text>
</comment>
<feature type="transmembrane region" description="Helical" evidence="7">
    <location>
        <begin position="60"/>
        <end position="88"/>
    </location>
</feature>
<dbReference type="OrthoDB" id="9784014at2"/>
<accession>A0A0S4N824</accession>
<dbReference type="InterPro" id="IPR003838">
    <property type="entry name" value="ABC3_permease_C"/>
</dbReference>
<keyword evidence="3 7" id="KW-0812">Transmembrane</keyword>
<name>A0A0S4N824_9BACT</name>
<dbReference type="GO" id="GO:0005886">
    <property type="term" value="C:plasma membrane"/>
    <property type="evidence" value="ECO:0007669"/>
    <property type="project" value="UniProtKB-SubCell"/>
</dbReference>
<dbReference type="InterPro" id="IPR050250">
    <property type="entry name" value="Macrolide_Exporter_MacB"/>
</dbReference>
<comment type="subcellular location">
    <subcellularLocation>
        <location evidence="1">Cell membrane</location>
        <topology evidence="1">Multi-pass membrane protein</topology>
    </subcellularLocation>
</comment>
<evidence type="ECO:0000256" key="2">
    <source>
        <dbReference type="ARBA" id="ARBA00022475"/>
    </source>
</evidence>
<protein>
    <submittedName>
        <fullName evidence="9">FtsX-like permease family protein</fullName>
    </submittedName>
</protein>
<dbReference type="AlphaFoldDB" id="A0A0S4N824"/>
<dbReference type="Proteomes" id="UP000320623">
    <property type="component" value="Unassembled WGS sequence"/>
</dbReference>
<dbReference type="EMBL" id="FAOO01000009">
    <property type="protein sequence ID" value="CUU06013.1"/>
    <property type="molecule type" value="Genomic_DNA"/>
</dbReference>
<evidence type="ECO:0000313" key="9">
    <source>
        <dbReference type="EMBL" id="CUU06013.1"/>
    </source>
</evidence>
<keyword evidence="5 7" id="KW-0472">Membrane</keyword>
<gene>
    <name evidence="9" type="ORF">JGI1_01375</name>
</gene>
<feature type="transmembrane region" description="Helical" evidence="7">
    <location>
        <begin position="16"/>
        <end position="39"/>
    </location>
</feature>
<evidence type="ECO:0000256" key="7">
    <source>
        <dbReference type="SAM" id="Phobius"/>
    </source>
</evidence>
<dbReference type="GO" id="GO:0022857">
    <property type="term" value="F:transmembrane transporter activity"/>
    <property type="evidence" value="ECO:0007669"/>
    <property type="project" value="TreeGrafter"/>
</dbReference>